<reference evidence="4" key="1">
    <citation type="submission" date="2020-07" db="EMBL/GenBank/DDBJ databases">
        <title>A long reads based de novo assembly of the rainbow trout Arlee double haploid line genome.</title>
        <authorList>
            <person name="Gao G."/>
            <person name="Palti Y."/>
        </authorList>
    </citation>
    <scope>NUCLEOTIDE SEQUENCE [LARGE SCALE GENOMIC DNA]</scope>
</reference>
<sequence length="338" mass="39017">MKNREHTRQVRDNVVKKFKAGFGYKKISQALNIPRSTVQAIILKWKEYQTTANLPRPGRPSKLSAHTRRRLIRDAAKRPMITLDELQRSTAEVGDSVHRTTISRILHKSGLYGRVARRKPFLKDIHKKCCLKFATPTWETHQTCGRRCSGQMKPKLNFLATMQNVMFGVKATQLITLNTPYPLSNMVVAASWFGPAFLQQGQGRWLKLMGRWMEPNTGPFWKNLMESAKDLRLGRRFVFQQDNDPKHKAKSTMEWFKNKHIQVLEWPSQSPDLNPIENLWKELKTAVHKCSPSNLTELELFCKEEWENISVSRCAKLIETYPKRLTAVIAAKGGATKY</sequence>
<dbReference type="AlphaFoldDB" id="A0A8K9UZF1"/>
<dbReference type="Pfam" id="PF25787">
    <property type="entry name" value="HTH_SB"/>
    <property type="match status" value="1"/>
</dbReference>
<feature type="domain" description="Tc1-like transposase DDE" evidence="2">
    <location>
        <begin position="226"/>
        <end position="297"/>
    </location>
</feature>
<dbReference type="GO" id="GO:0015074">
    <property type="term" value="P:DNA integration"/>
    <property type="evidence" value="ECO:0007669"/>
    <property type="project" value="InterPro"/>
</dbReference>
<evidence type="ECO:0000259" key="2">
    <source>
        <dbReference type="Pfam" id="PF13358"/>
    </source>
</evidence>
<dbReference type="GO" id="GO:0003677">
    <property type="term" value="F:DNA binding"/>
    <property type="evidence" value="ECO:0007669"/>
    <property type="project" value="InterPro"/>
</dbReference>
<reference evidence="4" key="3">
    <citation type="submission" date="2025-09" db="UniProtKB">
        <authorList>
            <consortium name="Ensembl"/>
        </authorList>
    </citation>
    <scope>IDENTIFICATION</scope>
</reference>
<reference evidence="4" key="2">
    <citation type="submission" date="2025-08" db="UniProtKB">
        <authorList>
            <consortium name="Ensembl"/>
        </authorList>
    </citation>
    <scope>IDENTIFICATION</scope>
</reference>
<dbReference type="InterPro" id="IPR057667">
    <property type="entry name" value="HTH_SB"/>
</dbReference>
<name>A0A8K9UZF1_ONCMY</name>
<dbReference type="GeneTree" id="ENSGT01150000286906"/>
<keyword evidence="5" id="KW-1185">Reference proteome</keyword>
<dbReference type="InterPro" id="IPR036397">
    <property type="entry name" value="RNaseH_sf"/>
</dbReference>
<evidence type="ECO:0000313" key="5">
    <source>
        <dbReference type="Proteomes" id="UP000694395"/>
    </source>
</evidence>
<feature type="domain" description="Transposase Tc1-like" evidence="1">
    <location>
        <begin position="68"/>
        <end position="135"/>
    </location>
</feature>
<dbReference type="SUPFAM" id="SSF46689">
    <property type="entry name" value="Homeodomain-like"/>
    <property type="match status" value="1"/>
</dbReference>
<evidence type="ECO:0000259" key="3">
    <source>
        <dbReference type="Pfam" id="PF25787"/>
    </source>
</evidence>
<dbReference type="InterPro" id="IPR036388">
    <property type="entry name" value="WH-like_DNA-bd_sf"/>
</dbReference>
<dbReference type="PANTHER" id="PTHR23022:SF135">
    <property type="entry name" value="SI:DKEY-77F5.3"/>
    <property type="match status" value="1"/>
</dbReference>
<dbReference type="Pfam" id="PF01498">
    <property type="entry name" value="HTH_Tnp_Tc3_2"/>
    <property type="match status" value="1"/>
</dbReference>
<dbReference type="InterPro" id="IPR052338">
    <property type="entry name" value="Transposase_5"/>
</dbReference>
<evidence type="ECO:0000313" key="4">
    <source>
        <dbReference type="Ensembl" id="ENSOMYP00000118769.1"/>
    </source>
</evidence>
<dbReference type="PANTHER" id="PTHR23022">
    <property type="entry name" value="TRANSPOSABLE ELEMENT-RELATED"/>
    <property type="match status" value="1"/>
</dbReference>
<dbReference type="Ensembl" id="ENSOMYT00000124159.1">
    <property type="protein sequence ID" value="ENSOMYP00000118769.1"/>
    <property type="gene ID" value="ENSOMYG00000065737.1"/>
</dbReference>
<dbReference type="Gene3D" id="1.10.10.10">
    <property type="entry name" value="Winged helix-like DNA-binding domain superfamily/Winged helix DNA-binding domain"/>
    <property type="match status" value="1"/>
</dbReference>
<dbReference type="InterPro" id="IPR038717">
    <property type="entry name" value="Tc1-like_DDE_dom"/>
</dbReference>
<feature type="domain" description="Sleeping Beauty transposase HTH" evidence="3">
    <location>
        <begin position="1"/>
        <end position="51"/>
    </location>
</feature>
<proteinExistence type="predicted"/>
<dbReference type="Gene3D" id="3.30.420.10">
    <property type="entry name" value="Ribonuclease H-like superfamily/Ribonuclease H"/>
    <property type="match status" value="1"/>
</dbReference>
<accession>A0A8K9UZF1</accession>
<dbReference type="InterPro" id="IPR009057">
    <property type="entry name" value="Homeodomain-like_sf"/>
</dbReference>
<dbReference type="Pfam" id="PF13358">
    <property type="entry name" value="DDE_3"/>
    <property type="match status" value="1"/>
</dbReference>
<evidence type="ECO:0000259" key="1">
    <source>
        <dbReference type="Pfam" id="PF01498"/>
    </source>
</evidence>
<organism evidence="4 5">
    <name type="scientific">Oncorhynchus mykiss</name>
    <name type="common">Rainbow trout</name>
    <name type="synonym">Salmo gairdneri</name>
    <dbReference type="NCBI Taxonomy" id="8022"/>
    <lineage>
        <taxon>Eukaryota</taxon>
        <taxon>Metazoa</taxon>
        <taxon>Chordata</taxon>
        <taxon>Craniata</taxon>
        <taxon>Vertebrata</taxon>
        <taxon>Euteleostomi</taxon>
        <taxon>Actinopterygii</taxon>
        <taxon>Neopterygii</taxon>
        <taxon>Teleostei</taxon>
        <taxon>Protacanthopterygii</taxon>
        <taxon>Salmoniformes</taxon>
        <taxon>Salmonidae</taxon>
        <taxon>Salmoninae</taxon>
        <taxon>Oncorhynchus</taxon>
    </lineage>
</organism>
<protein>
    <recommendedName>
        <fullName evidence="6">Tc1-like transposase DDE domain-containing protein</fullName>
    </recommendedName>
</protein>
<dbReference type="Proteomes" id="UP000694395">
    <property type="component" value="Chromosome 9"/>
</dbReference>
<evidence type="ECO:0008006" key="6">
    <source>
        <dbReference type="Google" id="ProtNLM"/>
    </source>
</evidence>
<dbReference type="GO" id="GO:0006313">
    <property type="term" value="P:DNA transposition"/>
    <property type="evidence" value="ECO:0007669"/>
    <property type="project" value="InterPro"/>
</dbReference>
<dbReference type="InterPro" id="IPR002492">
    <property type="entry name" value="Transposase_Tc1-like"/>
</dbReference>